<protein>
    <submittedName>
        <fullName evidence="2">Uncharacterized membrane protein</fullName>
    </submittedName>
</protein>
<dbReference type="AlphaFoldDB" id="A0A1Y6BY95"/>
<keyword evidence="3" id="KW-1185">Reference proteome</keyword>
<dbReference type="RefSeq" id="WP_085123073.1">
    <property type="nucleotide sequence ID" value="NZ_FWZX01000009.1"/>
</dbReference>
<sequence>MRKLSLAAFGVSAALATAIAGAATVPTPATAAEKIKCYGIAKAGENDCANKAAGHSCAGQSTVDFNGMDFKAVTKAKCLEMGGKEKPFEGINKNVKN</sequence>
<accession>A0A1Y6BY95</accession>
<proteinExistence type="predicted"/>
<keyword evidence="1" id="KW-0732">Signal</keyword>
<evidence type="ECO:0000313" key="3">
    <source>
        <dbReference type="Proteomes" id="UP000192917"/>
    </source>
</evidence>
<dbReference type="EMBL" id="FWZX01000009">
    <property type="protein sequence ID" value="SMF26366.1"/>
    <property type="molecule type" value="Genomic_DNA"/>
</dbReference>
<reference evidence="2 3" key="1">
    <citation type="submission" date="2017-04" db="EMBL/GenBank/DDBJ databases">
        <authorList>
            <person name="Afonso C.L."/>
            <person name="Miller P.J."/>
            <person name="Scott M.A."/>
            <person name="Spackman E."/>
            <person name="Goraichik I."/>
            <person name="Dimitrov K.M."/>
            <person name="Suarez D.L."/>
            <person name="Swayne D.E."/>
        </authorList>
    </citation>
    <scope>NUCLEOTIDE SEQUENCE [LARGE SCALE GENOMIC DNA]</scope>
    <source>
        <strain evidence="2 3">USBA 355</strain>
    </source>
</reference>
<dbReference type="InterPro" id="IPR018740">
    <property type="entry name" value="DUF2282_membr"/>
</dbReference>
<feature type="signal peptide" evidence="1">
    <location>
        <begin position="1"/>
        <end position="22"/>
    </location>
</feature>
<gene>
    <name evidence="2" type="ORF">SAMN05428998_1093</name>
</gene>
<evidence type="ECO:0000313" key="2">
    <source>
        <dbReference type="EMBL" id="SMF26366.1"/>
    </source>
</evidence>
<dbReference type="Proteomes" id="UP000192917">
    <property type="component" value="Unassembled WGS sequence"/>
</dbReference>
<dbReference type="STRING" id="560819.SAMN05428998_1093"/>
<feature type="chain" id="PRO_5013164833" evidence="1">
    <location>
        <begin position="23"/>
        <end position="97"/>
    </location>
</feature>
<organism evidence="2 3">
    <name type="scientific">Tistlia consotensis USBA 355</name>
    <dbReference type="NCBI Taxonomy" id="560819"/>
    <lineage>
        <taxon>Bacteria</taxon>
        <taxon>Pseudomonadati</taxon>
        <taxon>Pseudomonadota</taxon>
        <taxon>Alphaproteobacteria</taxon>
        <taxon>Rhodospirillales</taxon>
        <taxon>Rhodovibrionaceae</taxon>
        <taxon>Tistlia</taxon>
    </lineage>
</organism>
<dbReference type="Pfam" id="PF10048">
    <property type="entry name" value="DUF2282"/>
    <property type="match status" value="1"/>
</dbReference>
<evidence type="ECO:0000256" key="1">
    <source>
        <dbReference type="SAM" id="SignalP"/>
    </source>
</evidence>
<name>A0A1Y6BY95_9PROT</name>